<keyword evidence="7" id="KW-0732">Signal</keyword>
<dbReference type="Proteomes" id="UP000494206">
    <property type="component" value="Unassembled WGS sequence"/>
</dbReference>
<keyword evidence="6" id="KW-0527">Neuropeptide</keyword>
<keyword evidence="9" id="KW-1185">Reference proteome</keyword>
<comment type="similarity">
    <text evidence="2">Belongs to the FARP (FMRFamide related peptide) family.</text>
</comment>
<keyword evidence="5" id="KW-0027">Amidation</keyword>
<evidence type="ECO:0000256" key="3">
    <source>
        <dbReference type="ARBA" id="ARBA00022525"/>
    </source>
</evidence>
<keyword evidence="3" id="KW-0964">Secreted</keyword>
<evidence type="ECO:0000256" key="5">
    <source>
        <dbReference type="ARBA" id="ARBA00022815"/>
    </source>
</evidence>
<dbReference type="AlphaFoldDB" id="A0A8S1EQM1"/>
<feature type="chain" id="PRO_5035796095" evidence="7">
    <location>
        <begin position="22"/>
        <end position="91"/>
    </location>
</feature>
<protein>
    <submittedName>
        <fullName evidence="8">Uncharacterized protein</fullName>
    </submittedName>
</protein>
<evidence type="ECO:0000313" key="9">
    <source>
        <dbReference type="Proteomes" id="UP000494206"/>
    </source>
</evidence>
<reference evidence="8 9" key="1">
    <citation type="submission" date="2020-04" db="EMBL/GenBank/DDBJ databases">
        <authorList>
            <person name="Laetsch R D."/>
            <person name="Stevens L."/>
            <person name="Kumar S."/>
            <person name="Blaxter L. M."/>
        </authorList>
    </citation>
    <scope>NUCLEOTIDE SEQUENCE [LARGE SCALE GENOMIC DNA]</scope>
</reference>
<name>A0A8S1EQM1_9PELO</name>
<feature type="signal peptide" evidence="7">
    <location>
        <begin position="1"/>
        <end position="21"/>
    </location>
</feature>
<evidence type="ECO:0000256" key="2">
    <source>
        <dbReference type="ARBA" id="ARBA00006356"/>
    </source>
</evidence>
<comment type="caution">
    <text evidence="8">The sequence shown here is derived from an EMBL/GenBank/DDBJ whole genome shotgun (WGS) entry which is preliminary data.</text>
</comment>
<evidence type="ECO:0000256" key="7">
    <source>
        <dbReference type="SAM" id="SignalP"/>
    </source>
</evidence>
<dbReference type="InterPro" id="IPR002544">
    <property type="entry name" value="FMRFamid-related_peptide-like"/>
</dbReference>
<evidence type="ECO:0000256" key="4">
    <source>
        <dbReference type="ARBA" id="ARBA00022685"/>
    </source>
</evidence>
<evidence type="ECO:0000256" key="6">
    <source>
        <dbReference type="ARBA" id="ARBA00023320"/>
    </source>
</evidence>
<keyword evidence="4" id="KW-0165">Cleavage on pair of basic residues</keyword>
<dbReference type="OrthoDB" id="5865099at2759"/>
<dbReference type="GO" id="GO:0007218">
    <property type="term" value="P:neuropeptide signaling pathway"/>
    <property type="evidence" value="ECO:0007669"/>
    <property type="project" value="UniProtKB-KW"/>
</dbReference>
<comment type="subcellular location">
    <subcellularLocation>
        <location evidence="1">Secreted</location>
    </subcellularLocation>
</comment>
<dbReference type="Pfam" id="PF01581">
    <property type="entry name" value="FARP"/>
    <property type="match status" value="1"/>
</dbReference>
<organism evidence="8 9">
    <name type="scientific">Caenorhabditis bovis</name>
    <dbReference type="NCBI Taxonomy" id="2654633"/>
    <lineage>
        <taxon>Eukaryota</taxon>
        <taxon>Metazoa</taxon>
        <taxon>Ecdysozoa</taxon>
        <taxon>Nematoda</taxon>
        <taxon>Chromadorea</taxon>
        <taxon>Rhabditida</taxon>
        <taxon>Rhabditina</taxon>
        <taxon>Rhabditomorpha</taxon>
        <taxon>Rhabditoidea</taxon>
        <taxon>Rhabditidae</taxon>
        <taxon>Peloderinae</taxon>
        <taxon>Caenorhabditis</taxon>
    </lineage>
</organism>
<evidence type="ECO:0000256" key="1">
    <source>
        <dbReference type="ARBA" id="ARBA00004613"/>
    </source>
</evidence>
<sequence>MSQTIVVFFIASLLVLQLVAAQELSDEDNEWIADRFQRIARAPKPKFIRFGRAGAKFIRFGRAGANSWESNYVPTGNEYYAKRGAKFIRFG</sequence>
<dbReference type="GO" id="GO:0005576">
    <property type="term" value="C:extracellular region"/>
    <property type="evidence" value="ECO:0007669"/>
    <property type="project" value="UniProtKB-SubCell"/>
</dbReference>
<evidence type="ECO:0000313" key="8">
    <source>
        <dbReference type="EMBL" id="CAB3400188.1"/>
    </source>
</evidence>
<accession>A0A8S1EQM1</accession>
<proteinExistence type="inferred from homology"/>
<gene>
    <name evidence="8" type="ORF">CBOVIS_LOCUS3179</name>
</gene>
<dbReference type="EMBL" id="CADEPM010000002">
    <property type="protein sequence ID" value="CAB3400188.1"/>
    <property type="molecule type" value="Genomic_DNA"/>
</dbReference>